<dbReference type="eggNOG" id="COG1900">
    <property type="taxonomic scope" value="Bacteria"/>
</dbReference>
<dbReference type="Pfam" id="PF01837">
    <property type="entry name" value="HcyBio"/>
    <property type="match status" value="1"/>
</dbReference>
<evidence type="ECO:0000313" key="3">
    <source>
        <dbReference type="Proteomes" id="UP000002318"/>
    </source>
</evidence>
<dbReference type="InterPro" id="IPR002708">
    <property type="entry name" value="HcyBio"/>
</dbReference>
<dbReference type="OrthoDB" id="9765041at2"/>
<dbReference type="HOGENOM" id="CLU_043239_0_0_12"/>
<sequence length="398" mass="43480">MKSYEEINEKIASGKAVVLTADEVSDYVDQKGLAKAAEEIDVVTTATFGAMCSSGAFVNFGQCAPKIRITEAWIDDVLAYSGVAAVDAYIGATQLRQNDPENMYYPGEFRFGGGHVIEKLVAGKQCQLFALSYGTDEYPRRELRTWFTIDDLNQAIMVNPRNCYQNYNVATNLSDKTIYTYLGALKPHMKNLTYSSAGQLSPLLNDPLYRTIGIGTAVWLAGARGHVYAEGTQHAPSISRTPGGVPTGGAGTLALTADMKQMNGRYVRGVSLKGYGVSLALGVGIPIPILDEDVLLKTTVRDRDIPAEVIDYSSDYPNKTGKVLAHVNYADLKKGNIELLGKRVEVSSMSSYAMALEIAELLKEEVRSGSFLLSRPLQPLPVEQELKSLKIRKEDEVR</sequence>
<feature type="domain" description="Homocysteine biosynthesis enzyme sulfur-incorporation" evidence="1">
    <location>
        <begin position="16"/>
        <end position="373"/>
    </location>
</feature>
<keyword evidence="3" id="KW-1185">Reference proteome</keyword>
<name>E1R414_SEDSS</name>
<proteinExistence type="predicted"/>
<organism evidence="2 3">
    <name type="scientific">Sediminispirochaeta smaragdinae (strain DSM 11293 / JCM 15392 / SEBR 4228)</name>
    <name type="common">Spirochaeta smaragdinae</name>
    <dbReference type="NCBI Taxonomy" id="573413"/>
    <lineage>
        <taxon>Bacteria</taxon>
        <taxon>Pseudomonadati</taxon>
        <taxon>Spirochaetota</taxon>
        <taxon>Spirochaetia</taxon>
        <taxon>Spirochaetales</taxon>
        <taxon>Spirochaetaceae</taxon>
        <taxon>Sediminispirochaeta</taxon>
    </lineage>
</organism>
<evidence type="ECO:0000259" key="1">
    <source>
        <dbReference type="Pfam" id="PF01837"/>
    </source>
</evidence>
<reference evidence="2 3" key="1">
    <citation type="journal article" date="2010" name="Stand. Genomic Sci.">
        <title>Complete genome sequence of Spirochaeta smaragdinae type strain (SEBR 4228).</title>
        <authorList>
            <person name="Mavromatis K."/>
            <person name="Yasawong M."/>
            <person name="Chertkov O."/>
            <person name="Lapidus A."/>
            <person name="Lucas S."/>
            <person name="Nolan M."/>
            <person name="Del Rio T.G."/>
            <person name="Tice H."/>
            <person name="Cheng J.F."/>
            <person name="Pitluck S."/>
            <person name="Liolios K."/>
            <person name="Ivanova N."/>
            <person name="Tapia R."/>
            <person name="Han C."/>
            <person name="Bruce D."/>
            <person name="Goodwin L."/>
            <person name="Pati A."/>
            <person name="Chen A."/>
            <person name="Palaniappan K."/>
            <person name="Land M."/>
            <person name="Hauser L."/>
            <person name="Chang Y.J."/>
            <person name="Jeffries C.D."/>
            <person name="Detter J.C."/>
            <person name="Rohde M."/>
            <person name="Brambilla E."/>
            <person name="Spring S."/>
            <person name="Goker M."/>
            <person name="Sikorski J."/>
            <person name="Woyke T."/>
            <person name="Bristow J."/>
            <person name="Eisen J.A."/>
            <person name="Markowitz V."/>
            <person name="Hugenholtz P."/>
            <person name="Klenk H.P."/>
            <person name="Kyrpides N.C."/>
        </authorList>
    </citation>
    <scope>NUCLEOTIDE SEQUENCE [LARGE SCALE GENOMIC DNA]</scope>
    <source>
        <strain evidence="3">DSM 11293 / JCM 15392 / SEBR 4228</strain>
    </source>
</reference>
<gene>
    <name evidence="2" type="ordered locus">Spirs_1309</name>
</gene>
<dbReference type="KEGG" id="ssm:Spirs_1309"/>
<dbReference type="EMBL" id="CP002116">
    <property type="protein sequence ID" value="ADK80436.1"/>
    <property type="molecule type" value="Genomic_DNA"/>
</dbReference>
<protein>
    <recommendedName>
        <fullName evidence="1">Homocysteine biosynthesis enzyme sulfur-incorporation domain-containing protein</fullName>
    </recommendedName>
</protein>
<evidence type="ECO:0000313" key="2">
    <source>
        <dbReference type="EMBL" id="ADK80436.1"/>
    </source>
</evidence>
<dbReference type="AlphaFoldDB" id="E1R414"/>
<dbReference type="Proteomes" id="UP000002318">
    <property type="component" value="Chromosome"/>
</dbReference>
<dbReference type="STRING" id="573413.Spirs_1309"/>
<dbReference type="RefSeq" id="WP_013253900.1">
    <property type="nucleotide sequence ID" value="NC_014364.1"/>
</dbReference>
<accession>E1R414</accession>